<dbReference type="GO" id="GO:0016787">
    <property type="term" value="F:hydrolase activity"/>
    <property type="evidence" value="ECO:0007669"/>
    <property type="project" value="UniProtKB-KW"/>
</dbReference>
<evidence type="ECO:0000256" key="3">
    <source>
        <dbReference type="ARBA" id="ARBA00023118"/>
    </source>
</evidence>
<gene>
    <name evidence="5" type="ORF">B1A_18476</name>
</gene>
<organism evidence="5">
    <name type="scientific">mine drainage metagenome</name>
    <dbReference type="NCBI Taxonomy" id="410659"/>
    <lineage>
        <taxon>unclassified sequences</taxon>
        <taxon>metagenomes</taxon>
        <taxon>ecological metagenomes</taxon>
    </lineage>
</organism>
<evidence type="ECO:0000259" key="4">
    <source>
        <dbReference type="Pfam" id="PF18019"/>
    </source>
</evidence>
<keyword evidence="3" id="KW-0051">Antiviral defense</keyword>
<dbReference type="InterPro" id="IPR038257">
    <property type="entry name" value="CRISPR-assoc_Cas3_HD_sf"/>
</dbReference>
<dbReference type="EMBL" id="AUZX01013631">
    <property type="protein sequence ID" value="EQD35038.1"/>
    <property type="molecule type" value="Genomic_DNA"/>
</dbReference>
<dbReference type="AlphaFoldDB" id="T0YPL7"/>
<evidence type="ECO:0000256" key="1">
    <source>
        <dbReference type="ARBA" id="ARBA00022723"/>
    </source>
</evidence>
<reference evidence="5" key="1">
    <citation type="submission" date="2013-08" db="EMBL/GenBank/DDBJ databases">
        <authorList>
            <person name="Mendez C."/>
            <person name="Richter M."/>
            <person name="Ferrer M."/>
            <person name="Sanchez J."/>
        </authorList>
    </citation>
    <scope>NUCLEOTIDE SEQUENCE</scope>
</reference>
<sequence>MSKCSFQFLTLSRRTHPADHRQRGGITLRQSGAYVRSVLTEPYVFWGKFVSRDCFLPLAAHCLDVALVFRALCDVPGVRRSLTYAAGASLSDHQIERLAVLAMLHDVGKTNWGFQRKVFDSGAVRAGHIRELAPLIDPYVQD</sequence>
<accession>T0YPL7</accession>
<dbReference type="Pfam" id="PF18019">
    <property type="entry name" value="Cas3_HD"/>
    <property type="match status" value="1"/>
</dbReference>
<keyword evidence="1" id="KW-0479">Metal-binding</keyword>
<feature type="non-terminal residue" evidence="5">
    <location>
        <position position="142"/>
    </location>
</feature>
<evidence type="ECO:0000313" key="5">
    <source>
        <dbReference type="EMBL" id="EQD35038.1"/>
    </source>
</evidence>
<dbReference type="GO" id="GO:0046872">
    <property type="term" value="F:metal ion binding"/>
    <property type="evidence" value="ECO:0007669"/>
    <property type="project" value="UniProtKB-KW"/>
</dbReference>
<keyword evidence="2" id="KW-0378">Hydrolase</keyword>
<dbReference type="GO" id="GO:0051607">
    <property type="term" value="P:defense response to virus"/>
    <property type="evidence" value="ECO:0007669"/>
    <property type="project" value="UniProtKB-KW"/>
</dbReference>
<dbReference type="Gene3D" id="1.10.3210.30">
    <property type="match status" value="1"/>
</dbReference>
<protein>
    <submittedName>
        <fullName evidence="5">CRISPR-associated helicase Cas3</fullName>
    </submittedName>
</protein>
<proteinExistence type="predicted"/>
<name>T0YPL7_9ZZZZ</name>
<comment type="caution">
    <text evidence="5">The sequence shown here is derived from an EMBL/GenBank/DDBJ whole genome shotgun (WGS) entry which is preliminary data.</text>
</comment>
<feature type="domain" description="HD Cas3-type" evidence="4">
    <location>
        <begin position="46"/>
        <end position="120"/>
    </location>
</feature>
<dbReference type="InterPro" id="IPR006483">
    <property type="entry name" value="CRISPR-assoc_Cas3_HD"/>
</dbReference>
<reference evidence="5" key="2">
    <citation type="journal article" date="2014" name="ISME J.">
        <title>Microbial stratification in low pH oxic and suboxic macroscopic growths along an acid mine drainage.</title>
        <authorList>
            <person name="Mendez-Garcia C."/>
            <person name="Mesa V."/>
            <person name="Sprenger R.R."/>
            <person name="Richter M."/>
            <person name="Diez M.S."/>
            <person name="Solano J."/>
            <person name="Bargiela R."/>
            <person name="Golyshina O.V."/>
            <person name="Manteca A."/>
            <person name="Ramos J.L."/>
            <person name="Gallego J.R."/>
            <person name="Llorente I."/>
            <person name="Martins Dos Santos V.A."/>
            <person name="Jensen O.N."/>
            <person name="Pelaez A.I."/>
            <person name="Sanchez J."/>
            <person name="Ferrer M."/>
        </authorList>
    </citation>
    <scope>NUCLEOTIDE SEQUENCE</scope>
</reference>
<evidence type="ECO:0000256" key="2">
    <source>
        <dbReference type="ARBA" id="ARBA00022801"/>
    </source>
</evidence>